<name>A0AAU8JDW8_9CYAN</name>
<gene>
    <name evidence="1" type="ORF">ABWT76_000161</name>
</gene>
<dbReference type="EMBL" id="CP159837">
    <property type="protein sequence ID" value="XCM37405.1"/>
    <property type="molecule type" value="Genomic_DNA"/>
</dbReference>
<dbReference type="AlphaFoldDB" id="A0AAU8JDW8"/>
<sequence>MPSPMGQSESDRLFYAYFAIAVAIRCRFESKVTFEAFLLRFTGLFVAIDTNGSFNFTTLSAILTQVVMMFQRCSCRARSRTSGVRMEVDVSVRMHLTCHIPGESVVLKSAST</sequence>
<reference evidence="1" key="1">
    <citation type="submission" date="2024-07" db="EMBL/GenBank/DDBJ databases">
        <authorList>
            <person name="Kim Y.J."/>
            <person name="Jeong J.Y."/>
        </authorList>
    </citation>
    <scope>NUCLEOTIDE SEQUENCE</scope>
    <source>
        <strain evidence="1">GIHE-MW2</strain>
    </source>
</reference>
<proteinExistence type="predicted"/>
<evidence type="ECO:0000313" key="1">
    <source>
        <dbReference type="EMBL" id="XCM37405.1"/>
    </source>
</evidence>
<protein>
    <submittedName>
        <fullName evidence="1">Uncharacterized protein</fullName>
    </submittedName>
</protein>
<organism evidence="1">
    <name type="scientific">Planktothricoides raciborskii GIHE-MW2</name>
    <dbReference type="NCBI Taxonomy" id="2792601"/>
    <lineage>
        <taxon>Bacteria</taxon>
        <taxon>Bacillati</taxon>
        <taxon>Cyanobacteriota</taxon>
        <taxon>Cyanophyceae</taxon>
        <taxon>Oscillatoriophycideae</taxon>
        <taxon>Oscillatoriales</taxon>
        <taxon>Oscillatoriaceae</taxon>
        <taxon>Planktothricoides</taxon>
    </lineage>
</organism>
<accession>A0AAU8JDW8</accession>
<dbReference type="RefSeq" id="WP_156331875.1">
    <property type="nucleotide sequence ID" value="NZ_CP159837.1"/>
</dbReference>